<evidence type="ECO:0000313" key="2">
    <source>
        <dbReference type="Proteomes" id="UP000177418"/>
    </source>
</evidence>
<organism evidence="1 2">
    <name type="scientific">Candidatus Roizmanbacteria bacterium RIFCSPLOWO2_02_FULL_36_11</name>
    <dbReference type="NCBI Taxonomy" id="1802071"/>
    <lineage>
        <taxon>Bacteria</taxon>
        <taxon>Candidatus Roizmaniibacteriota</taxon>
    </lineage>
</organism>
<evidence type="ECO:0000313" key="1">
    <source>
        <dbReference type="EMBL" id="OGK55451.1"/>
    </source>
</evidence>
<dbReference type="AlphaFoldDB" id="A0A1F7JIP0"/>
<proteinExistence type="predicted"/>
<protein>
    <submittedName>
        <fullName evidence="1">Uncharacterized protein</fullName>
    </submittedName>
</protein>
<gene>
    <name evidence="1" type="ORF">A3H78_01165</name>
</gene>
<sequence>MGPETARFDYLFSTGEQVKNPYQAANLLAERLPQVVNVRFPLLPAILALSELDAFHEGPIPEEFKRNLLAYYITRWQDLDQEKVIPVLYAKSSTRADFNAVTGKINLIARPVSPDDLKLRNNFLFITLGTEYYDRLFESAGVQDKAVLDFQKETFEKGCQVIYESRGEQRAEHPIAFSYLRVQALAQSDINISARNLFAIGLPDDEIYWHLRQRDDYEELEDHRDQMFVVESRQSQLAEAKQILKDRPRRRLSPTRLEISASPEMAMARQLYSQGITRGEIFERTGVVMEELESYITPQEKLQRIEEMRIAVLSLRDEGMTDEAVVHFVYDHDLSRAAISEATGIGPNRIETILRAYRAERTESLASNFNVLSAEIEDITEIQDQLLIHGFSRTELHHYQPFYERMLSHVGELLQSGVSQVEVGRNLHLSGRQMDIFVTELRGRDVLPKVAAREVLAPEQIAGYADLIAPLLDEGKSVEEIVAATHLRPWLVEEVKRALLSSGRIKSRRYGERPENIQRARQIKGCPVDDFDTMRPLLTGISYFFYKHHPDILMSLKEAVEAEGRQYEGYKQYYGSRFRESMIPHAQISHTEKAKGVKTTSVVIAIPRQYQTEGVIKRWLQQVPVPSRGGDFKNTFPSRRRK</sequence>
<dbReference type="Proteomes" id="UP000177418">
    <property type="component" value="Unassembled WGS sequence"/>
</dbReference>
<dbReference type="EMBL" id="MGAV01000003">
    <property type="protein sequence ID" value="OGK55451.1"/>
    <property type="molecule type" value="Genomic_DNA"/>
</dbReference>
<accession>A0A1F7JIP0</accession>
<reference evidence="1 2" key="1">
    <citation type="journal article" date="2016" name="Nat. Commun.">
        <title>Thousands of microbial genomes shed light on interconnected biogeochemical processes in an aquifer system.</title>
        <authorList>
            <person name="Anantharaman K."/>
            <person name="Brown C.T."/>
            <person name="Hug L.A."/>
            <person name="Sharon I."/>
            <person name="Castelle C.J."/>
            <person name="Probst A.J."/>
            <person name="Thomas B.C."/>
            <person name="Singh A."/>
            <person name="Wilkins M.J."/>
            <person name="Karaoz U."/>
            <person name="Brodie E.L."/>
            <person name="Williams K.H."/>
            <person name="Hubbard S.S."/>
            <person name="Banfield J.F."/>
        </authorList>
    </citation>
    <scope>NUCLEOTIDE SEQUENCE [LARGE SCALE GENOMIC DNA]</scope>
</reference>
<name>A0A1F7JIP0_9BACT</name>
<comment type="caution">
    <text evidence="1">The sequence shown here is derived from an EMBL/GenBank/DDBJ whole genome shotgun (WGS) entry which is preliminary data.</text>
</comment>